<organism evidence="2 3">
    <name type="scientific">Rotaria magnacalcarata</name>
    <dbReference type="NCBI Taxonomy" id="392030"/>
    <lineage>
        <taxon>Eukaryota</taxon>
        <taxon>Metazoa</taxon>
        <taxon>Spiralia</taxon>
        <taxon>Gnathifera</taxon>
        <taxon>Rotifera</taxon>
        <taxon>Eurotatoria</taxon>
        <taxon>Bdelloidea</taxon>
        <taxon>Philodinida</taxon>
        <taxon>Philodinidae</taxon>
        <taxon>Rotaria</taxon>
    </lineage>
</organism>
<feature type="region of interest" description="Disordered" evidence="1">
    <location>
        <begin position="1"/>
        <end position="32"/>
    </location>
</feature>
<sequence length="32" mass="3715">MDVILDRSLMVDQDLSETIDQDSDTDRDRSET</sequence>
<reference evidence="2" key="1">
    <citation type="submission" date="2021-02" db="EMBL/GenBank/DDBJ databases">
        <authorList>
            <person name="Nowell W R."/>
        </authorList>
    </citation>
    <scope>NUCLEOTIDE SEQUENCE</scope>
</reference>
<gene>
    <name evidence="2" type="ORF">BYL167_LOCUS66626</name>
</gene>
<evidence type="ECO:0000313" key="3">
    <source>
        <dbReference type="Proteomes" id="UP000681967"/>
    </source>
</evidence>
<dbReference type="Proteomes" id="UP000681967">
    <property type="component" value="Unassembled WGS sequence"/>
</dbReference>
<protein>
    <submittedName>
        <fullName evidence="2">Uncharacterized protein</fullName>
    </submittedName>
</protein>
<proteinExistence type="predicted"/>
<comment type="caution">
    <text evidence="2">The sequence shown here is derived from an EMBL/GenBank/DDBJ whole genome shotgun (WGS) entry which is preliminary data.</text>
</comment>
<feature type="non-terminal residue" evidence="2">
    <location>
        <position position="1"/>
    </location>
</feature>
<dbReference type="EMBL" id="CAJOBH010243681">
    <property type="protein sequence ID" value="CAF5117911.1"/>
    <property type="molecule type" value="Genomic_DNA"/>
</dbReference>
<evidence type="ECO:0000313" key="2">
    <source>
        <dbReference type="EMBL" id="CAF5117911.1"/>
    </source>
</evidence>
<feature type="compositionally biased region" description="Acidic residues" evidence="1">
    <location>
        <begin position="14"/>
        <end position="23"/>
    </location>
</feature>
<name>A0A8S3FEA7_9BILA</name>
<dbReference type="AlphaFoldDB" id="A0A8S3FEA7"/>
<evidence type="ECO:0000256" key="1">
    <source>
        <dbReference type="SAM" id="MobiDB-lite"/>
    </source>
</evidence>
<accession>A0A8S3FEA7</accession>